<reference evidence="17" key="1">
    <citation type="submission" date="2025-08" db="UniProtKB">
        <authorList>
            <consortium name="Ensembl"/>
        </authorList>
    </citation>
    <scope>IDENTIFICATION</scope>
</reference>
<evidence type="ECO:0000256" key="7">
    <source>
        <dbReference type="ARBA" id="ARBA00022553"/>
    </source>
</evidence>
<feature type="region of interest" description="Disordered" evidence="15">
    <location>
        <begin position="262"/>
        <end position="300"/>
    </location>
</feature>
<dbReference type="CDD" id="cd00201">
    <property type="entry name" value="WW"/>
    <property type="match status" value="2"/>
</dbReference>
<evidence type="ECO:0000256" key="15">
    <source>
        <dbReference type="SAM" id="MobiDB-lite"/>
    </source>
</evidence>
<keyword evidence="5" id="KW-0963">Cytoplasm</keyword>
<evidence type="ECO:0000259" key="16">
    <source>
        <dbReference type="PROSITE" id="PS50020"/>
    </source>
</evidence>
<evidence type="ECO:0000256" key="3">
    <source>
        <dbReference type="ARBA" id="ARBA00004496"/>
    </source>
</evidence>
<dbReference type="AlphaFoldDB" id="A0A3Q3MXZ0"/>
<dbReference type="FunFam" id="2.20.70.10:FF:000019">
    <property type="entry name" value="Putative transcriptional coactivator YAP1"/>
    <property type="match status" value="1"/>
</dbReference>
<proteinExistence type="inferred from homology"/>
<feature type="domain" description="WW" evidence="16">
    <location>
        <begin position="187"/>
        <end position="220"/>
    </location>
</feature>
<dbReference type="InterPro" id="IPR051583">
    <property type="entry name" value="YAP1"/>
</dbReference>
<dbReference type="GO" id="GO:0005923">
    <property type="term" value="C:bicellular tight junction"/>
    <property type="evidence" value="ECO:0007669"/>
    <property type="project" value="UniProtKB-SubCell"/>
</dbReference>
<evidence type="ECO:0000256" key="8">
    <source>
        <dbReference type="ARBA" id="ARBA00022737"/>
    </source>
</evidence>
<dbReference type="Pfam" id="PF15238">
    <property type="entry name" value="TEADIR3"/>
    <property type="match status" value="1"/>
</dbReference>
<dbReference type="Gene3D" id="6.20.430.10">
    <property type="match status" value="1"/>
</dbReference>
<dbReference type="GO" id="GO:0003713">
    <property type="term" value="F:transcription coactivator activity"/>
    <property type="evidence" value="ECO:0007669"/>
    <property type="project" value="TreeGrafter"/>
</dbReference>
<keyword evidence="18" id="KW-1185">Reference proteome</keyword>
<comment type="similarity">
    <text evidence="14">Belongs to the YAP1 family.</text>
</comment>
<dbReference type="Gene3D" id="2.20.70.10">
    <property type="match status" value="2"/>
</dbReference>
<name>A0A3Q3MXZ0_9TELE</name>
<protein>
    <submittedName>
        <fullName evidence="17">Transcriptional coactivator YAP1-like</fullName>
    </submittedName>
</protein>
<dbReference type="PANTHER" id="PTHR17616">
    <property type="entry name" value="YES-ASSOCIATED PROTEIN YAP1 FAMILY MEMBER"/>
    <property type="match status" value="1"/>
</dbReference>
<organism evidence="17 18">
    <name type="scientific">Mastacembelus armatus</name>
    <name type="common">zig-zag eel</name>
    <dbReference type="NCBI Taxonomy" id="205130"/>
    <lineage>
        <taxon>Eukaryota</taxon>
        <taxon>Metazoa</taxon>
        <taxon>Chordata</taxon>
        <taxon>Craniata</taxon>
        <taxon>Vertebrata</taxon>
        <taxon>Euteleostomi</taxon>
        <taxon>Actinopterygii</taxon>
        <taxon>Neopterygii</taxon>
        <taxon>Teleostei</taxon>
        <taxon>Neoteleostei</taxon>
        <taxon>Acanthomorphata</taxon>
        <taxon>Anabantaria</taxon>
        <taxon>Synbranchiformes</taxon>
        <taxon>Mastacembelidae</taxon>
        <taxon>Mastacembelus</taxon>
    </lineage>
</organism>
<evidence type="ECO:0000256" key="13">
    <source>
        <dbReference type="ARBA" id="ARBA00023242"/>
    </source>
</evidence>
<feature type="region of interest" description="Disordered" evidence="15">
    <location>
        <begin position="54"/>
        <end position="77"/>
    </location>
</feature>
<keyword evidence="4" id="KW-0796">Tight junction</keyword>
<evidence type="ECO:0000256" key="1">
    <source>
        <dbReference type="ARBA" id="ARBA00004123"/>
    </source>
</evidence>
<dbReference type="PROSITE" id="PS50020">
    <property type="entry name" value="WW_DOMAIN_2"/>
    <property type="match status" value="2"/>
</dbReference>
<dbReference type="FunFam" id="2.20.70.10:FF:000012">
    <property type="entry name" value="transcriptional coactivator YAP1 isoform X2"/>
    <property type="match status" value="1"/>
</dbReference>
<dbReference type="Pfam" id="PF00397">
    <property type="entry name" value="WW"/>
    <property type="match status" value="2"/>
</dbReference>
<dbReference type="Proteomes" id="UP000261640">
    <property type="component" value="Unplaced"/>
</dbReference>
<feature type="domain" description="WW" evidence="16">
    <location>
        <begin position="115"/>
        <end position="148"/>
    </location>
</feature>
<dbReference type="GeneTree" id="ENSGT00510000046760"/>
<dbReference type="GO" id="GO:0005634">
    <property type="term" value="C:nucleus"/>
    <property type="evidence" value="ECO:0007669"/>
    <property type="project" value="UniProtKB-SubCell"/>
</dbReference>
<keyword evidence="9" id="KW-0965">Cell junction</keyword>
<dbReference type="GO" id="GO:0005737">
    <property type="term" value="C:cytoplasm"/>
    <property type="evidence" value="ECO:0007669"/>
    <property type="project" value="UniProtKB-SubCell"/>
</dbReference>
<dbReference type="GO" id="GO:0035329">
    <property type="term" value="P:hippo signaling"/>
    <property type="evidence" value="ECO:0007669"/>
    <property type="project" value="TreeGrafter"/>
</dbReference>
<evidence type="ECO:0000256" key="4">
    <source>
        <dbReference type="ARBA" id="ARBA00022427"/>
    </source>
</evidence>
<dbReference type="PROSITE" id="PS01159">
    <property type="entry name" value="WW_DOMAIN_1"/>
    <property type="match status" value="2"/>
</dbReference>
<evidence type="ECO:0000313" key="17">
    <source>
        <dbReference type="Ensembl" id="ENSMAMP00000029357.2"/>
    </source>
</evidence>
<keyword evidence="13" id="KW-0539">Nucleus</keyword>
<keyword evidence="12" id="KW-0804">Transcription</keyword>
<dbReference type="InterPro" id="IPR053819">
    <property type="entry name" value="TEADIR3_omega_loop"/>
</dbReference>
<keyword evidence="6" id="KW-0678">Repressor</keyword>
<dbReference type="Ensembl" id="ENSMAMT00000030116.2">
    <property type="protein sequence ID" value="ENSMAMP00000029357.2"/>
    <property type="gene ID" value="ENSMAMG00000019778.2"/>
</dbReference>
<evidence type="ECO:0000313" key="18">
    <source>
        <dbReference type="Proteomes" id="UP000261640"/>
    </source>
</evidence>
<evidence type="ECO:0000256" key="5">
    <source>
        <dbReference type="ARBA" id="ARBA00022490"/>
    </source>
</evidence>
<comment type="subcellular location">
    <subcellularLocation>
        <location evidence="2">Cell junction</location>
        <location evidence="2">Tight junction</location>
    </subcellularLocation>
    <subcellularLocation>
        <location evidence="3">Cytoplasm</location>
    </subcellularLocation>
    <subcellularLocation>
        <location evidence="1">Nucleus</location>
    </subcellularLocation>
</comment>
<reference evidence="17" key="2">
    <citation type="submission" date="2025-09" db="UniProtKB">
        <authorList>
            <consortium name="Ensembl"/>
        </authorList>
    </citation>
    <scope>IDENTIFICATION</scope>
</reference>
<dbReference type="STRING" id="205130.ENSMAMP00000029357"/>
<dbReference type="InParanoid" id="A0A3Q3MXZ0"/>
<dbReference type="SMART" id="SM00456">
    <property type="entry name" value="WW"/>
    <property type="match status" value="2"/>
</dbReference>
<evidence type="ECO:0000256" key="9">
    <source>
        <dbReference type="ARBA" id="ARBA00022949"/>
    </source>
</evidence>
<evidence type="ECO:0000256" key="12">
    <source>
        <dbReference type="ARBA" id="ARBA00023163"/>
    </source>
</evidence>
<feature type="compositionally biased region" description="Polar residues" evidence="15">
    <location>
        <begin position="262"/>
        <end position="286"/>
    </location>
</feature>
<evidence type="ECO:0000256" key="10">
    <source>
        <dbReference type="ARBA" id="ARBA00023015"/>
    </source>
</evidence>
<evidence type="ECO:0000256" key="2">
    <source>
        <dbReference type="ARBA" id="ARBA00004435"/>
    </source>
</evidence>
<sequence length="373" mass="40400">MDAHRGAPPAGQQIVHVRGDSQTELEALFNAVMNPGKAGRQPPSVPMRLRKLPDSFFRQPDPRGHSRQASSDGGVCGSLTPHHVRAHSSPASLPVNSLSTQAADVAATTIVPDDVPLPHGWEMAKTPTGQRYFLNHLDKTTTWHDPRLTQLQSAAAQHPISGTPVHAHSLSNPAPTTQPQSINPETGPLPEGWEQAVTADGEVYYIDHINKTTTWVDPRLGSTPSNLCLLRRNQMPGGMDHDRNAQTLVPSLDVRIRASNHEPTLNGAHSRNESTDSGLSVSSLPRTSDHMLSSVDHMDTGNTQTHTFSFLTYSGDSGEASMALQESMPVLPMSEGEELMPCIPEGLSSDLLMDMETVLSGSHMDRDSLLTWL</sequence>
<feature type="compositionally biased region" description="Polar residues" evidence="15">
    <location>
        <begin position="169"/>
        <end position="184"/>
    </location>
</feature>
<dbReference type="InterPro" id="IPR036020">
    <property type="entry name" value="WW_dom_sf"/>
</dbReference>
<dbReference type="GO" id="GO:0045944">
    <property type="term" value="P:positive regulation of transcription by RNA polymerase II"/>
    <property type="evidence" value="ECO:0007669"/>
    <property type="project" value="TreeGrafter"/>
</dbReference>
<dbReference type="InterPro" id="IPR001202">
    <property type="entry name" value="WW_dom"/>
</dbReference>
<keyword evidence="11" id="KW-0010">Activator</keyword>
<feature type="region of interest" description="Disordered" evidence="15">
    <location>
        <begin position="155"/>
        <end position="192"/>
    </location>
</feature>
<keyword evidence="8" id="KW-0677">Repeat</keyword>
<evidence type="ECO:0000256" key="14">
    <source>
        <dbReference type="ARBA" id="ARBA00038057"/>
    </source>
</evidence>
<keyword evidence="10" id="KW-0805">Transcription regulation</keyword>
<dbReference type="PANTHER" id="PTHR17616:SF9">
    <property type="entry name" value="TRANSCRIPTIONAL COACTIVATOR YAP1"/>
    <property type="match status" value="1"/>
</dbReference>
<keyword evidence="7" id="KW-0597">Phosphoprotein</keyword>
<accession>A0A3Q3MXZ0</accession>
<evidence type="ECO:0000256" key="6">
    <source>
        <dbReference type="ARBA" id="ARBA00022491"/>
    </source>
</evidence>
<dbReference type="SUPFAM" id="SSF51045">
    <property type="entry name" value="WW domain"/>
    <property type="match status" value="2"/>
</dbReference>
<evidence type="ECO:0000256" key="11">
    <source>
        <dbReference type="ARBA" id="ARBA00023159"/>
    </source>
</evidence>